<evidence type="ECO:0000256" key="11">
    <source>
        <dbReference type="HAMAP-Rule" id="MF_01318"/>
    </source>
</evidence>
<dbReference type="InterPro" id="IPR028364">
    <property type="entry name" value="Ribosomal_uL1/biogenesis"/>
</dbReference>
<gene>
    <name evidence="11 13" type="primary">rplA</name>
    <name evidence="13" type="ORF">GMA8713_02606</name>
</gene>
<evidence type="ECO:0000256" key="3">
    <source>
        <dbReference type="ARBA" id="ARBA00022555"/>
    </source>
</evidence>
<evidence type="ECO:0000256" key="1">
    <source>
        <dbReference type="ARBA" id="ARBA00010531"/>
    </source>
</evidence>
<evidence type="ECO:0000256" key="12">
    <source>
        <dbReference type="RuleBase" id="RU000659"/>
    </source>
</evidence>
<dbReference type="HAMAP" id="MF_01318_B">
    <property type="entry name" value="Ribosomal_uL1_B"/>
    <property type="match status" value="1"/>
</dbReference>
<dbReference type="Gene3D" id="3.30.190.20">
    <property type="match status" value="1"/>
</dbReference>
<dbReference type="PANTHER" id="PTHR36427">
    <property type="entry name" value="54S RIBOSOMAL PROTEIN L1, MITOCHONDRIAL"/>
    <property type="match status" value="1"/>
</dbReference>
<dbReference type="InterPro" id="IPR002143">
    <property type="entry name" value="Ribosomal_uL1"/>
</dbReference>
<dbReference type="GO" id="GO:0019843">
    <property type="term" value="F:rRNA binding"/>
    <property type="evidence" value="ECO:0007669"/>
    <property type="project" value="UniProtKB-UniRule"/>
</dbReference>
<dbReference type="InterPro" id="IPR023673">
    <property type="entry name" value="Ribosomal_uL1_CS"/>
</dbReference>
<comment type="function">
    <text evidence="10 11">Protein L1 is also a translational repressor protein, it controls the translation of the L11 operon by binding to its mRNA.</text>
</comment>
<dbReference type="FunFam" id="3.40.50.790:FF:000001">
    <property type="entry name" value="50S ribosomal protein L1"/>
    <property type="match status" value="1"/>
</dbReference>
<evidence type="ECO:0000256" key="7">
    <source>
        <dbReference type="ARBA" id="ARBA00022980"/>
    </source>
</evidence>
<dbReference type="GO" id="GO:0022625">
    <property type="term" value="C:cytosolic large ribosomal subunit"/>
    <property type="evidence" value="ECO:0007669"/>
    <property type="project" value="TreeGrafter"/>
</dbReference>
<dbReference type="PIRSF" id="PIRSF002155">
    <property type="entry name" value="Ribosomal_L1"/>
    <property type="match status" value="1"/>
</dbReference>
<dbReference type="PANTHER" id="PTHR36427:SF3">
    <property type="entry name" value="LARGE RIBOSOMAL SUBUNIT PROTEIN UL1M"/>
    <property type="match status" value="1"/>
</dbReference>
<dbReference type="InterPro" id="IPR023674">
    <property type="entry name" value="Ribosomal_uL1-like"/>
</dbReference>
<comment type="subunit">
    <text evidence="11">Part of the 50S ribosomal subunit.</text>
</comment>
<keyword evidence="2 11" id="KW-0678">Repressor</keyword>
<dbReference type="OrthoDB" id="9803740at2"/>
<keyword evidence="4 11" id="KW-0699">rRNA-binding</keyword>
<evidence type="ECO:0000256" key="6">
    <source>
        <dbReference type="ARBA" id="ARBA00022884"/>
    </source>
</evidence>
<proteinExistence type="inferred from homology"/>
<keyword evidence="5 11" id="KW-0810">Translation regulation</keyword>
<accession>A0A128F954</accession>
<dbReference type="PROSITE" id="PS01199">
    <property type="entry name" value="RIBOSOMAL_L1"/>
    <property type="match status" value="1"/>
</dbReference>
<keyword evidence="7 11" id="KW-0689">Ribosomal protein</keyword>
<dbReference type="SUPFAM" id="SSF56808">
    <property type="entry name" value="Ribosomal protein L1"/>
    <property type="match status" value="1"/>
</dbReference>
<dbReference type="InterPro" id="IPR016095">
    <property type="entry name" value="Ribosomal_uL1_3-a/b-sand"/>
</dbReference>
<dbReference type="RefSeq" id="WP_002542043.1">
    <property type="nucleotide sequence ID" value="NZ_CAWRCI010000022.1"/>
</dbReference>
<evidence type="ECO:0000313" key="14">
    <source>
        <dbReference type="Proteomes" id="UP000073601"/>
    </source>
</evidence>
<evidence type="ECO:0000256" key="2">
    <source>
        <dbReference type="ARBA" id="ARBA00022491"/>
    </source>
</evidence>
<keyword evidence="8 11" id="KW-0687">Ribonucleoprotein</keyword>
<comment type="similarity">
    <text evidence="1 11 12">Belongs to the universal ribosomal protein uL1 family.</text>
</comment>
<evidence type="ECO:0000256" key="10">
    <source>
        <dbReference type="ARBA" id="ARBA00059110"/>
    </source>
</evidence>
<dbReference type="EMBL" id="FIZY01000022">
    <property type="protein sequence ID" value="CZF83343.1"/>
    <property type="molecule type" value="Genomic_DNA"/>
</dbReference>
<evidence type="ECO:0000256" key="4">
    <source>
        <dbReference type="ARBA" id="ARBA00022730"/>
    </source>
</evidence>
<protein>
    <recommendedName>
        <fullName evidence="9 11">Large ribosomal subunit protein uL1</fullName>
    </recommendedName>
</protein>
<dbReference type="CDD" id="cd00403">
    <property type="entry name" value="Ribosomal_L1"/>
    <property type="match status" value="1"/>
</dbReference>
<sequence length="234" mass="24803">MAKLTKRMRVIREKVDVTREYDINEAVALLKELATAKFVESVDVAVNLGIDARKSDQNVRGATVLPHGTGRDIRVAVFTQGANAEAAKEAGADIVGMEDLAEQVKKGEMNFDVVIASPDAMRVVGQLGTILGPRGLMPNPKVGTVTPNVAEAVKNAKAGQVRYRNDKNGIIHTTIGKVDFDADKLKGNLEALLVALKKAKPSSAKGAFIKKVSISTTMGAGVAVDQNTLDAQAN</sequence>
<dbReference type="GO" id="GO:0006417">
    <property type="term" value="P:regulation of translation"/>
    <property type="evidence" value="ECO:0007669"/>
    <property type="project" value="UniProtKB-KW"/>
</dbReference>
<dbReference type="Pfam" id="PF00687">
    <property type="entry name" value="Ribosomal_L1"/>
    <property type="match status" value="1"/>
</dbReference>
<evidence type="ECO:0000256" key="5">
    <source>
        <dbReference type="ARBA" id="ARBA00022845"/>
    </source>
</evidence>
<dbReference type="Proteomes" id="UP000073601">
    <property type="component" value="Unassembled WGS sequence"/>
</dbReference>
<evidence type="ECO:0000256" key="9">
    <source>
        <dbReference type="ARBA" id="ARBA00035241"/>
    </source>
</evidence>
<evidence type="ECO:0000313" key="13">
    <source>
        <dbReference type="EMBL" id="CZF83343.1"/>
    </source>
</evidence>
<comment type="function">
    <text evidence="11">Binds directly to 23S rRNA. The L1 stalk is quite mobile in the ribosome, and is involved in E site tRNA release.</text>
</comment>
<dbReference type="GO" id="GO:0000049">
    <property type="term" value="F:tRNA binding"/>
    <property type="evidence" value="ECO:0007669"/>
    <property type="project" value="UniProtKB-KW"/>
</dbReference>
<name>A0A128F954_9GAMM</name>
<organism evidence="13 14">
    <name type="scientific">Grimontia marina</name>
    <dbReference type="NCBI Taxonomy" id="646534"/>
    <lineage>
        <taxon>Bacteria</taxon>
        <taxon>Pseudomonadati</taxon>
        <taxon>Pseudomonadota</taxon>
        <taxon>Gammaproteobacteria</taxon>
        <taxon>Vibrionales</taxon>
        <taxon>Vibrionaceae</taxon>
        <taxon>Grimontia</taxon>
    </lineage>
</organism>
<keyword evidence="3 11" id="KW-0820">tRNA-binding</keyword>
<keyword evidence="14" id="KW-1185">Reference proteome</keyword>
<evidence type="ECO:0000256" key="8">
    <source>
        <dbReference type="ARBA" id="ARBA00023274"/>
    </source>
</evidence>
<reference evidence="14" key="1">
    <citation type="submission" date="2016-02" db="EMBL/GenBank/DDBJ databases">
        <authorList>
            <person name="Rodrigo-Torres Lidia"/>
            <person name="Arahal R.David."/>
        </authorList>
    </citation>
    <scope>NUCLEOTIDE SEQUENCE [LARGE SCALE GENOMIC DNA]</scope>
    <source>
        <strain evidence="14">CECT 8713</strain>
    </source>
</reference>
<dbReference type="NCBIfam" id="TIGR01169">
    <property type="entry name" value="rplA_bact"/>
    <property type="match status" value="1"/>
</dbReference>
<dbReference type="Gene3D" id="3.40.50.790">
    <property type="match status" value="1"/>
</dbReference>
<dbReference type="AlphaFoldDB" id="A0A128F954"/>
<dbReference type="InterPro" id="IPR005878">
    <property type="entry name" value="Ribosom_uL1_bac-type"/>
</dbReference>
<dbReference type="GO" id="GO:0003735">
    <property type="term" value="F:structural constituent of ribosome"/>
    <property type="evidence" value="ECO:0007669"/>
    <property type="project" value="InterPro"/>
</dbReference>
<dbReference type="GO" id="GO:0006412">
    <property type="term" value="P:translation"/>
    <property type="evidence" value="ECO:0007669"/>
    <property type="project" value="UniProtKB-UniRule"/>
</dbReference>
<keyword evidence="6 11" id="KW-0694">RNA-binding</keyword>